<dbReference type="KEGG" id="tam:Theam_1794"/>
<name>E8T6S7_THEA1</name>
<evidence type="ECO:0000313" key="1">
    <source>
        <dbReference type="EMBL" id="ADU97750.1"/>
    </source>
</evidence>
<evidence type="ECO:0000313" key="2">
    <source>
        <dbReference type="Proteomes" id="UP000006362"/>
    </source>
</evidence>
<organism evidence="1 2">
    <name type="scientific">Thermovibrio ammonificans (strain DSM 15698 / JCM 12110 / HB-1)</name>
    <dbReference type="NCBI Taxonomy" id="648996"/>
    <lineage>
        <taxon>Bacteria</taxon>
        <taxon>Pseudomonadati</taxon>
        <taxon>Aquificota</taxon>
        <taxon>Aquificia</taxon>
        <taxon>Desulfurobacteriales</taxon>
        <taxon>Desulfurobacteriaceae</taxon>
        <taxon>Thermovibrio</taxon>
    </lineage>
</organism>
<keyword evidence="1" id="KW-0614">Plasmid</keyword>
<keyword evidence="2" id="KW-1185">Reference proteome</keyword>
<dbReference type="Proteomes" id="UP000006362">
    <property type="component" value="Plasmid pTHEAM01"/>
</dbReference>
<geneLocation type="plasmid" evidence="1 2">
    <name>pTHEAM01</name>
</geneLocation>
<proteinExistence type="predicted"/>
<dbReference type="AlphaFoldDB" id="E8T6S7"/>
<reference evidence="1" key="1">
    <citation type="submission" date="2011-01" db="EMBL/GenBank/DDBJ databases">
        <title>Complete sequence of plasmid of Thermovibrio ammonificans HB-1.</title>
        <authorList>
            <consortium name="US DOE Joint Genome Institute"/>
            <person name="Lucas S."/>
            <person name="Copeland A."/>
            <person name="Lapidus A."/>
            <person name="Cheng J.-F."/>
            <person name="Goodwin L."/>
            <person name="Pitluck S."/>
            <person name="Davenport K."/>
            <person name="Detter J.C."/>
            <person name="Han C."/>
            <person name="Tapia R."/>
            <person name="Land M."/>
            <person name="Hauser L."/>
            <person name="Kyrpides N."/>
            <person name="Ivanova N."/>
            <person name="Ovchinnikova G."/>
            <person name="Vetriani C."/>
            <person name="Woyke T."/>
        </authorList>
    </citation>
    <scope>NUCLEOTIDE SEQUENCE [LARGE SCALE GENOMIC DNA]</scope>
    <source>
        <strain evidence="1">HB-1</strain>
        <plasmid evidence="1">pTHEAM01</plasmid>
    </source>
</reference>
<dbReference type="RefSeq" id="WP_013524954.1">
    <property type="nucleotide sequence ID" value="NC_014917.1"/>
</dbReference>
<sequence length="122" mass="13789">MEEKLKKVEKLLEQALAEIQRLRAELAGRKTPPASELLKLKLIAELLKRGGEVSKEELHEIWKKMGKDPRGLGGFFKGKNPIMVETAKGTVSLTKEALRIAHEYKDYMKGYGIEFEEVNGHA</sequence>
<accession>E8T6S7</accession>
<dbReference type="HOGENOM" id="CLU_2025641_0_0_0"/>
<gene>
    <name evidence="1" type="ordered locus">Theam_1794</name>
</gene>
<protein>
    <submittedName>
        <fullName evidence="1">Uncharacterized protein</fullName>
    </submittedName>
</protein>
<dbReference type="EMBL" id="CP002445">
    <property type="protein sequence ID" value="ADU97750.1"/>
    <property type="molecule type" value="Genomic_DNA"/>
</dbReference>